<name>A0A9Q0V306_SALPP</name>
<reference evidence="1" key="2">
    <citation type="journal article" date="2023" name="Int. J. Mol. Sci.">
        <title>De Novo Assembly and Annotation of 11 Diverse Shrub Willow (Salix) Genomes Reveals Novel Gene Organization in Sex-Linked Regions.</title>
        <authorList>
            <person name="Hyden B."/>
            <person name="Feng K."/>
            <person name="Yates T.B."/>
            <person name="Jawdy S."/>
            <person name="Cereghino C."/>
            <person name="Smart L.B."/>
            <person name="Muchero W."/>
        </authorList>
    </citation>
    <scope>NUCLEOTIDE SEQUENCE</scope>
    <source>
        <tissue evidence="1">Shoot tip</tissue>
    </source>
</reference>
<dbReference type="OrthoDB" id="603754at2759"/>
<reference evidence="1" key="1">
    <citation type="submission" date="2022-11" db="EMBL/GenBank/DDBJ databases">
        <authorList>
            <person name="Hyden B.L."/>
            <person name="Feng K."/>
            <person name="Yates T."/>
            <person name="Jawdy S."/>
            <person name="Smart L.B."/>
            <person name="Muchero W."/>
        </authorList>
    </citation>
    <scope>NUCLEOTIDE SEQUENCE</scope>
    <source>
        <tissue evidence="1">Shoot tip</tissue>
    </source>
</reference>
<dbReference type="AlphaFoldDB" id="A0A9Q0V306"/>
<dbReference type="EMBL" id="JAPFFK010000010">
    <property type="protein sequence ID" value="KAJ6741185.1"/>
    <property type="molecule type" value="Genomic_DNA"/>
</dbReference>
<dbReference type="Proteomes" id="UP001151532">
    <property type="component" value="Chromosome 7"/>
</dbReference>
<protein>
    <submittedName>
        <fullName evidence="1">Uncharacterized protein</fullName>
    </submittedName>
</protein>
<accession>A0A9Q0V306</accession>
<proteinExistence type="predicted"/>
<evidence type="ECO:0000313" key="1">
    <source>
        <dbReference type="EMBL" id="KAJ6741185.1"/>
    </source>
</evidence>
<comment type="caution">
    <text evidence="1">The sequence shown here is derived from an EMBL/GenBank/DDBJ whole genome shotgun (WGS) entry which is preliminary data.</text>
</comment>
<evidence type="ECO:0000313" key="2">
    <source>
        <dbReference type="Proteomes" id="UP001151532"/>
    </source>
</evidence>
<gene>
    <name evidence="1" type="ORF">OIU79_001165</name>
</gene>
<organism evidence="1 2">
    <name type="scientific">Salix purpurea</name>
    <name type="common">Purple osier willow</name>
    <dbReference type="NCBI Taxonomy" id="77065"/>
    <lineage>
        <taxon>Eukaryota</taxon>
        <taxon>Viridiplantae</taxon>
        <taxon>Streptophyta</taxon>
        <taxon>Embryophyta</taxon>
        <taxon>Tracheophyta</taxon>
        <taxon>Spermatophyta</taxon>
        <taxon>Magnoliopsida</taxon>
        <taxon>eudicotyledons</taxon>
        <taxon>Gunneridae</taxon>
        <taxon>Pentapetalae</taxon>
        <taxon>rosids</taxon>
        <taxon>fabids</taxon>
        <taxon>Malpighiales</taxon>
        <taxon>Salicaceae</taxon>
        <taxon>Saliceae</taxon>
        <taxon>Salix</taxon>
    </lineage>
</organism>
<keyword evidence="2" id="KW-1185">Reference proteome</keyword>
<sequence length="94" mass="10921">MEQRSVFANFREKNFKVCVRNVVCLLENQALKWSNRLLFTLWMCFILEEVSFFLRKGLNLVSSGTSICGVEDALLHTSLMPSMQPKPCIKSYKR</sequence>